<organism evidence="1 2">
    <name type="scientific">Xanthobacter dioxanivorans</name>
    <dbReference type="NCBI Taxonomy" id="2528964"/>
    <lineage>
        <taxon>Bacteria</taxon>
        <taxon>Pseudomonadati</taxon>
        <taxon>Pseudomonadota</taxon>
        <taxon>Alphaproteobacteria</taxon>
        <taxon>Hyphomicrobiales</taxon>
        <taxon>Xanthobacteraceae</taxon>
        <taxon>Xanthobacter</taxon>
    </lineage>
</organism>
<evidence type="ECO:0000313" key="2">
    <source>
        <dbReference type="Proteomes" id="UP000596427"/>
    </source>
</evidence>
<dbReference type="KEGG" id="xdi:EZH22_06490"/>
<evidence type="ECO:0000313" key="1">
    <source>
        <dbReference type="EMBL" id="QRG07995.1"/>
    </source>
</evidence>
<proteinExistence type="predicted"/>
<sequence length="314" mass="33407">MRRPLAAVPLAVALALALLVPAMAMTAGVIFPRGSVIGLVPPAGMTESQAFPGFEDRARNASLIIRDLPPDAFGQIEAGMSEQALAAKGVTLLKQEPFPLAGARAMLYEATQSAGLVTVRKWVLLAGNETVTAFLTFQAPDSESEAYPSAVVKAAFATLSIRSVTEQMAALPFALTDLAGFRPVATAGGTVVFLTDGPKNAIEGAEQPVFVVSIGAPSPREGDRRDFAVRLMSGLPGVRELRLERAEPLRISGQTGFEVMATGKDAKTGTPIKVVLWLRFGPTAFLQMVGITRQDDFPDLYDRLRALRDGIESR</sequence>
<reference evidence="1 2" key="1">
    <citation type="submission" date="2020-10" db="EMBL/GenBank/DDBJ databases">
        <title>Degradation of 1,4-Dioxane by Xanthobacter sp. YN2, via a Novel Group-2 Soluble Di-Iron Monooxygenase.</title>
        <authorList>
            <person name="Ma F."/>
            <person name="Wang Y."/>
            <person name="Yang J."/>
            <person name="Guo H."/>
            <person name="Su D."/>
            <person name="Yu L."/>
        </authorList>
    </citation>
    <scope>NUCLEOTIDE SEQUENCE [LARGE SCALE GENOMIC DNA]</scope>
    <source>
        <strain evidence="1 2">YN2</strain>
    </source>
</reference>
<keyword evidence="2" id="KW-1185">Reference proteome</keyword>
<dbReference type="RefSeq" id="WP_203194909.1">
    <property type="nucleotide sequence ID" value="NZ_CP063362.1"/>
</dbReference>
<dbReference type="EMBL" id="CP063362">
    <property type="protein sequence ID" value="QRG07995.1"/>
    <property type="molecule type" value="Genomic_DNA"/>
</dbReference>
<dbReference type="AlphaFoldDB" id="A0A974PQU2"/>
<name>A0A974PQU2_9HYPH</name>
<protein>
    <submittedName>
        <fullName evidence="1">Uncharacterized protein</fullName>
    </submittedName>
</protein>
<accession>A0A974PQU2</accession>
<dbReference type="Proteomes" id="UP000596427">
    <property type="component" value="Chromosome"/>
</dbReference>
<gene>
    <name evidence="1" type="ORF">EZH22_06490</name>
</gene>